<name>A0A9P4U098_9PEZI</name>
<proteinExistence type="predicted"/>
<comment type="caution">
    <text evidence="3">The sequence shown here is derived from an EMBL/GenBank/DDBJ whole genome shotgun (WGS) entry which is preliminary data.</text>
</comment>
<dbReference type="OrthoDB" id="3941746at2759"/>
<feature type="region of interest" description="Disordered" evidence="1">
    <location>
        <begin position="1"/>
        <end position="68"/>
    </location>
</feature>
<evidence type="ECO:0000256" key="2">
    <source>
        <dbReference type="SAM" id="Phobius"/>
    </source>
</evidence>
<gene>
    <name evidence="3" type="ORF">EJ08DRAFT_659239</name>
</gene>
<sequence>MEKKATDEENPTIAKEQAPIPKNGTMRRISQPIRSKEPGDDTTQASDSASSYSTTDSRLPVCLEPPPQIRKPKRKFIRDVKLGGTPRFFALATWKTQNVCARSVYCPPPPKATPVHTLRVLPDEEDQDVIPQNSPYLHDFRKKQGVKVWDGNPYVVLGIMGKHHPIARERLLEVTKPESLFQQMRSGVTHVRPFWRRILSLKHVAGFELYQCNASKGYHNPVELDHQTAVILTELFRDYESGEPDYNDRWLDWIQKEFNHNKSSPADGKYAIKLVLRWSPPKILMYGNAVIGLSLAIGFWYMWGWRSGASSPSDVIAITQTAWTISSFILTAAGVALALLAAMTQFGEV</sequence>
<dbReference type="AlphaFoldDB" id="A0A9P4U098"/>
<protein>
    <submittedName>
        <fullName evidence="3">Uncharacterized protein</fullName>
    </submittedName>
</protein>
<dbReference type="Proteomes" id="UP000800235">
    <property type="component" value="Unassembled WGS sequence"/>
</dbReference>
<evidence type="ECO:0000313" key="3">
    <source>
        <dbReference type="EMBL" id="KAF2432231.1"/>
    </source>
</evidence>
<evidence type="ECO:0000256" key="1">
    <source>
        <dbReference type="SAM" id="MobiDB-lite"/>
    </source>
</evidence>
<reference evidence="3" key="1">
    <citation type="journal article" date="2020" name="Stud. Mycol.">
        <title>101 Dothideomycetes genomes: a test case for predicting lifestyles and emergence of pathogens.</title>
        <authorList>
            <person name="Haridas S."/>
            <person name="Albert R."/>
            <person name="Binder M."/>
            <person name="Bloem J."/>
            <person name="Labutti K."/>
            <person name="Salamov A."/>
            <person name="Andreopoulos B."/>
            <person name="Baker S."/>
            <person name="Barry K."/>
            <person name="Bills G."/>
            <person name="Bluhm B."/>
            <person name="Cannon C."/>
            <person name="Castanera R."/>
            <person name="Culley D."/>
            <person name="Daum C."/>
            <person name="Ezra D."/>
            <person name="Gonzalez J."/>
            <person name="Henrissat B."/>
            <person name="Kuo A."/>
            <person name="Liang C."/>
            <person name="Lipzen A."/>
            <person name="Lutzoni F."/>
            <person name="Magnuson J."/>
            <person name="Mondo S."/>
            <person name="Nolan M."/>
            <person name="Ohm R."/>
            <person name="Pangilinan J."/>
            <person name="Park H.-J."/>
            <person name="Ramirez L."/>
            <person name="Alfaro M."/>
            <person name="Sun H."/>
            <person name="Tritt A."/>
            <person name="Yoshinaga Y."/>
            <person name="Zwiers L.-H."/>
            <person name="Turgeon B."/>
            <person name="Goodwin S."/>
            <person name="Spatafora J."/>
            <person name="Crous P."/>
            <person name="Grigoriev I."/>
        </authorList>
    </citation>
    <scope>NUCLEOTIDE SEQUENCE</scope>
    <source>
        <strain evidence="3">CBS 130266</strain>
    </source>
</reference>
<evidence type="ECO:0000313" key="4">
    <source>
        <dbReference type="Proteomes" id="UP000800235"/>
    </source>
</evidence>
<keyword evidence="2" id="KW-0472">Membrane</keyword>
<accession>A0A9P4U098</accession>
<keyword evidence="2" id="KW-0812">Transmembrane</keyword>
<feature type="transmembrane region" description="Helical" evidence="2">
    <location>
        <begin position="283"/>
        <end position="303"/>
    </location>
</feature>
<organism evidence="3 4">
    <name type="scientific">Tothia fuscella</name>
    <dbReference type="NCBI Taxonomy" id="1048955"/>
    <lineage>
        <taxon>Eukaryota</taxon>
        <taxon>Fungi</taxon>
        <taxon>Dikarya</taxon>
        <taxon>Ascomycota</taxon>
        <taxon>Pezizomycotina</taxon>
        <taxon>Dothideomycetes</taxon>
        <taxon>Pleosporomycetidae</taxon>
        <taxon>Venturiales</taxon>
        <taxon>Cylindrosympodiaceae</taxon>
        <taxon>Tothia</taxon>
    </lineage>
</organism>
<keyword evidence="2" id="KW-1133">Transmembrane helix</keyword>
<feature type="compositionally biased region" description="Low complexity" evidence="1">
    <location>
        <begin position="41"/>
        <end position="57"/>
    </location>
</feature>
<dbReference type="EMBL" id="MU007027">
    <property type="protein sequence ID" value="KAF2432231.1"/>
    <property type="molecule type" value="Genomic_DNA"/>
</dbReference>
<feature type="transmembrane region" description="Helical" evidence="2">
    <location>
        <begin position="323"/>
        <end position="343"/>
    </location>
</feature>
<keyword evidence="4" id="KW-1185">Reference proteome</keyword>